<comment type="caution">
    <text evidence="11">The sequence shown here is derived from an EMBL/GenBank/DDBJ whole genome shotgun (WGS) entry which is preliminary data.</text>
</comment>
<dbReference type="PROSITE" id="PS50088">
    <property type="entry name" value="ANK_REPEAT"/>
    <property type="match status" value="1"/>
</dbReference>
<reference evidence="12" key="1">
    <citation type="journal article" date="2019" name="Gigascience">
        <title>De novo genome assembly of the endangered Acer yangbiense, a plant species with extremely small populations endemic to Yunnan Province, China.</title>
        <authorList>
            <person name="Yang J."/>
            <person name="Wariss H.M."/>
            <person name="Tao L."/>
            <person name="Zhang R."/>
            <person name="Yun Q."/>
            <person name="Hollingsworth P."/>
            <person name="Dao Z."/>
            <person name="Luo G."/>
            <person name="Guo H."/>
            <person name="Ma Y."/>
            <person name="Sun W."/>
        </authorList>
    </citation>
    <scope>NUCLEOTIDE SEQUENCE [LARGE SCALE GENOMIC DNA]</scope>
    <source>
        <strain evidence="12">cv. Malutang</strain>
    </source>
</reference>
<evidence type="ECO:0000256" key="3">
    <source>
        <dbReference type="ARBA" id="ARBA00022737"/>
    </source>
</evidence>
<organism evidence="11 12">
    <name type="scientific">Acer yangbiense</name>
    <dbReference type="NCBI Taxonomy" id="1000413"/>
    <lineage>
        <taxon>Eukaryota</taxon>
        <taxon>Viridiplantae</taxon>
        <taxon>Streptophyta</taxon>
        <taxon>Embryophyta</taxon>
        <taxon>Tracheophyta</taxon>
        <taxon>Spermatophyta</taxon>
        <taxon>Magnoliopsida</taxon>
        <taxon>eudicotyledons</taxon>
        <taxon>Gunneridae</taxon>
        <taxon>Pentapetalae</taxon>
        <taxon>rosids</taxon>
        <taxon>malvids</taxon>
        <taxon>Sapindales</taxon>
        <taxon>Sapindaceae</taxon>
        <taxon>Hippocastanoideae</taxon>
        <taxon>Acereae</taxon>
        <taxon>Acer</taxon>
    </lineage>
</organism>
<evidence type="ECO:0000313" key="12">
    <source>
        <dbReference type="Proteomes" id="UP000323000"/>
    </source>
</evidence>
<dbReference type="AlphaFoldDB" id="A0A5C7HXH7"/>
<dbReference type="OrthoDB" id="7729168at2759"/>
<dbReference type="PANTHER" id="PTHR24186:SF37">
    <property type="entry name" value="PGG DOMAIN-CONTAINING PROTEIN"/>
    <property type="match status" value="1"/>
</dbReference>
<dbReference type="InterPro" id="IPR026961">
    <property type="entry name" value="PGG_dom"/>
</dbReference>
<proteinExistence type="predicted"/>
<dbReference type="PANTHER" id="PTHR24186">
    <property type="entry name" value="PROTEIN PHOSPHATASE 1 REGULATORY SUBUNIT"/>
    <property type="match status" value="1"/>
</dbReference>
<dbReference type="Pfam" id="PF13962">
    <property type="entry name" value="PGG"/>
    <property type="match status" value="1"/>
</dbReference>
<evidence type="ECO:0000256" key="6">
    <source>
        <dbReference type="ARBA" id="ARBA00023136"/>
    </source>
</evidence>
<keyword evidence="5 7" id="KW-0040">ANK repeat</keyword>
<keyword evidence="12" id="KW-1185">Reference proteome</keyword>
<keyword evidence="3" id="KW-0677">Repeat</keyword>
<dbReference type="EMBL" id="VAHF01000005">
    <property type="protein sequence ID" value="TXG61817.1"/>
    <property type="molecule type" value="Genomic_DNA"/>
</dbReference>
<dbReference type="GO" id="GO:0005886">
    <property type="term" value="C:plasma membrane"/>
    <property type="evidence" value="ECO:0007669"/>
    <property type="project" value="TreeGrafter"/>
</dbReference>
<evidence type="ECO:0000256" key="7">
    <source>
        <dbReference type="PROSITE-ProRule" id="PRU00023"/>
    </source>
</evidence>
<feature type="transmembrane region" description="Helical" evidence="9">
    <location>
        <begin position="351"/>
        <end position="375"/>
    </location>
</feature>
<feature type="transmembrane region" description="Helical" evidence="9">
    <location>
        <begin position="323"/>
        <end position="344"/>
    </location>
</feature>
<dbReference type="InterPro" id="IPR002110">
    <property type="entry name" value="Ankyrin_rpt"/>
</dbReference>
<dbReference type="SUPFAM" id="SSF48403">
    <property type="entry name" value="Ankyrin repeat"/>
    <property type="match status" value="1"/>
</dbReference>
<dbReference type="Gene3D" id="1.25.40.20">
    <property type="entry name" value="Ankyrin repeat-containing domain"/>
    <property type="match status" value="1"/>
</dbReference>
<evidence type="ECO:0000256" key="5">
    <source>
        <dbReference type="ARBA" id="ARBA00023043"/>
    </source>
</evidence>
<gene>
    <name evidence="11" type="ORF">EZV62_013180</name>
</gene>
<evidence type="ECO:0000256" key="2">
    <source>
        <dbReference type="ARBA" id="ARBA00022692"/>
    </source>
</evidence>
<dbReference type="SMART" id="SM00248">
    <property type="entry name" value="ANK"/>
    <property type="match status" value="6"/>
</dbReference>
<feature type="transmembrane region" description="Helical" evidence="9">
    <location>
        <begin position="395"/>
        <end position="418"/>
    </location>
</feature>
<evidence type="ECO:0000256" key="4">
    <source>
        <dbReference type="ARBA" id="ARBA00022989"/>
    </source>
</evidence>
<name>A0A5C7HXH7_9ROSI</name>
<protein>
    <recommendedName>
        <fullName evidence="10">PGG domain-containing protein</fullName>
    </recommendedName>
</protein>
<comment type="subcellular location">
    <subcellularLocation>
        <location evidence="1">Membrane</location>
        <topology evidence="1">Multi-pass membrane protein</topology>
    </subcellularLocation>
</comment>
<accession>A0A5C7HXH7</accession>
<evidence type="ECO:0000256" key="1">
    <source>
        <dbReference type="ARBA" id="ARBA00004141"/>
    </source>
</evidence>
<feature type="domain" description="PGG" evidence="10">
    <location>
        <begin position="251"/>
        <end position="376"/>
    </location>
</feature>
<feature type="compositionally biased region" description="Polar residues" evidence="8">
    <location>
        <begin position="283"/>
        <end position="300"/>
    </location>
</feature>
<evidence type="ECO:0000256" key="8">
    <source>
        <dbReference type="SAM" id="MobiDB-lite"/>
    </source>
</evidence>
<evidence type="ECO:0000313" key="11">
    <source>
        <dbReference type="EMBL" id="TXG61817.1"/>
    </source>
</evidence>
<feature type="repeat" description="ANK" evidence="7">
    <location>
        <begin position="74"/>
        <end position="96"/>
    </location>
</feature>
<dbReference type="Pfam" id="PF12796">
    <property type="entry name" value="Ank_2"/>
    <property type="match status" value="2"/>
</dbReference>
<sequence length="445" mass="49511">MKNSSSESPLHVAALLGHVDFAKVILSRKPELAREVDSSRRFSPLHVVSQKGYVEMVKVLIQVDPEMSRVRDIEGRNPLHLAAMNGRIEVLEELIRARPLAAYANTIWGESILHSCVKHNQLEALKLVVEIMDDPNSLSAKDEYGMTVLHLAVADKQIETINFLVMNTRVEVNALNTNGYTPLDILAQSRRDMKDLDIVDSLRSAGAFKAIEMQSSVPGIGPIRTKFVPSVTQLGHNIKPLHWQKTKKEEDWLTRKRDSLMVVASLIATKAFQAGLNPPGSLWQDQSPTAGSQANNNTAISKPPHSAGTSILAYNDLSNYSQYLAYNTASFISSLSIILLLITGLPFKRRFFIWVLIVIVWVAITTMALTYRVLIIVFTPREDERTVTRVIEFAVKVWCGVMGLLLVGHTIRVAANLFKTFEILVGKKRGPTLSFNAHDLNKLAA</sequence>
<dbReference type="PROSITE" id="PS50297">
    <property type="entry name" value="ANK_REP_REGION"/>
    <property type="match status" value="1"/>
</dbReference>
<keyword evidence="2 9" id="KW-0812">Transmembrane</keyword>
<feature type="region of interest" description="Disordered" evidence="8">
    <location>
        <begin position="283"/>
        <end position="304"/>
    </location>
</feature>
<evidence type="ECO:0000256" key="9">
    <source>
        <dbReference type="SAM" id="Phobius"/>
    </source>
</evidence>
<evidence type="ECO:0000259" key="10">
    <source>
        <dbReference type="Pfam" id="PF13962"/>
    </source>
</evidence>
<dbReference type="InterPro" id="IPR036770">
    <property type="entry name" value="Ankyrin_rpt-contain_sf"/>
</dbReference>
<dbReference type="Proteomes" id="UP000323000">
    <property type="component" value="Chromosome 5"/>
</dbReference>
<keyword evidence="6 9" id="KW-0472">Membrane</keyword>
<keyword evidence="4 9" id="KW-1133">Transmembrane helix</keyword>